<accession>A0A6A6C9K6</accession>
<comment type="subcellular location">
    <subcellularLocation>
        <location evidence="1">Nucleus</location>
    </subcellularLocation>
</comment>
<dbReference type="OrthoDB" id="417678at2759"/>
<dbReference type="EMBL" id="ML993606">
    <property type="protein sequence ID" value="KAF2163867.1"/>
    <property type="molecule type" value="Genomic_DNA"/>
</dbReference>
<feature type="compositionally biased region" description="Polar residues" evidence="4">
    <location>
        <begin position="1"/>
        <end position="16"/>
    </location>
</feature>
<dbReference type="Gene3D" id="1.20.890.10">
    <property type="entry name" value="cAMP-dependent protein kinase regulatory subunit, dimerization-anchoring domain"/>
    <property type="match status" value="1"/>
</dbReference>
<dbReference type="InterPro" id="IPR007858">
    <property type="entry name" value="Dpy-30_motif"/>
</dbReference>
<protein>
    <submittedName>
        <fullName evidence="5">Uncharacterized protein</fullName>
    </submittedName>
</protein>
<dbReference type="RefSeq" id="XP_033664756.1">
    <property type="nucleotide sequence ID" value="XM_033813470.1"/>
</dbReference>
<name>A0A6A6C9K6_ZASCE</name>
<feature type="region of interest" description="Disordered" evidence="4">
    <location>
        <begin position="81"/>
        <end position="138"/>
    </location>
</feature>
<keyword evidence="6" id="KW-1185">Reference proteome</keyword>
<evidence type="ECO:0000256" key="3">
    <source>
        <dbReference type="ARBA" id="ARBA00023242"/>
    </source>
</evidence>
<proteinExistence type="inferred from homology"/>
<evidence type="ECO:0000313" key="5">
    <source>
        <dbReference type="EMBL" id="KAF2163867.1"/>
    </source>
</evidence>
<dbReference type="GeneID" id="54566742"/>
<dbReference type="CDD" id="cd22965">
    <property type="entry name" value="DD_DPY30_SDC1"/>
    <property type="match status" value="1"/>
</dbReference>
<sequence>MAEQLTNGTAAANNTDIEMKEEEAVPEVPPTQLQTQETYARRLHEMLIGFQTSLSSIQQAQDSNPAPVPVPASVNPAMLSNQVEHQSTIQPPAPTIATPPAASSANARPGSMPPQPSARPSQPVAHGGPTRQYLNSNITPHLLEGMKRLAVDEPEKPLLWLSNFLREKSREVEGS</sequence>
<feature type="compositionally biased region" description="Low complexity" evidence="4">
    <location>
        <begin position="87"/>
        <end position="105"/>
    </location>
</feature>
<evidence type="ECO:0000313" key="6">
    <source>
        <dbReference type="Proteomes" id="UP000799537"/>
    </source>
</evidence>
<evidence type="ECO:0000256" key="4">
    <source>
        <dbReference type="SAM" id="MobiDB-lite"/>
    </source>
</evidence>
<comment type="similarity">
    <text evidence="2">Belongs to the dpy-30 family.</text>
</comment>
<dbReference type="AlphaFoldDB" id="A0A6A6C9K6"/>
<dbReference type="Pfam" id="PF05186">
    <property type="entry name" value="Dpy-30"/>
    <property type="match status" value="1"/>
</dbReference>
<dbReference type="Proteomes" id="UP000799537">
    <property type="component" value="Unassembled WGS sequence"/>
</dbReference>
<evidence type="ECO:0000256" key="1">
    <source>
        <dbReference type="ARBA" id="ARBA00004123"/>
    </source>
</evidence>
<dbReference type="InterPro" id="IPR049629">
    <property type="entry name" value="DPY30_SDC1_DD"/>
</dbReference>
<reference evidence="5" key="1">
    <citation type="journal article" date="2020" name="Stud. Mycol.">
        <title>101 Dothideomycetes genomes: a test case for predicting lifestyles and emergence of pathogens.</title>
        <authorList>
            <person name="Haridas S."/>
            <person name="Albert R."/>
            <person name="Binder M."/>
            <person name="Bloem J."/>
            <person name="Labutti K."/>
            <person name="Salamov A."/>
            <person name="Andreopoulos B."/>
            <person name="Baker S."/>
            <person name="Barry K."/>
            <person name="Bills G."/>
            <person name="Bluhm B."/>
            <person name="Cannon C."/>
            <person name="Castanera R."/>
            <person name="Culley D."/>
            <person name="Daum C."/>
            <person name="Ezra D."/>
            <person name="Gonzalez J."/>
            <person name="Henrissat B."/>
            <person name="Kuo A."/>
            <person name="Liang C."/>
            <person name="Lipzen A."/>
            <person name="Lutzoni F."/>
            <person name="Magnuson J."/>
            <person name="Mondo S."/>
            <person name="Nolan M."/>
            <person name="Ohm R."/>
            <person name="Pangilinan J."/>
            <person name="Park H.-J."/>
            <person name="Ramirez L."/>
            <person name="Alfaro M."/>
            <person name="Sun H."/>
            <person name="Tritt A."/>
            <person name="Yoshinaga Y."/>
            <person name="Zwiers L.-H."/>
            <person name="Turgeon B."/>
            <person name="Goodwin S."/>
            <person name="Spatafora J."/>
            <person name="Crous P."/>
            <person name="Grigoriev I."/>
        </authorList>
    </citation>
    <scope>NUCLEOTIDE SEQUENCE</scope>
    <source>
        <strain evidence="5">ATCC 36951</strain>
    </source>
</reference>
<feature type="region of interest" description="Disordered" evidence="4">
    <location>
        <begin position="1"/>
        <end position="33"/>
    </location>
</feature>
<organism evidence="5 6">
    <name type="scientific">Zasmidium cellare ATCC 36951</name>
    <dbReference type="NCBI Taxonomy" id="1080233"/>
    <lineage>
        <taxon>Eukaryota</taxon>
        <taxon>Fungi</taxon>
        <taxon>Dikarya</taxon>
        <taxon>Ascomycota</taxon>
        <taxon>Pezizomycotina</taxon>
        <taxon>Dothideomycetes</taxon>
        <taxon>Dothideomycetidae</taxon>
        <taxon>Mycosphaerellales</taxon>
        <taxon>Mycosphaerellaceae</taxon>
        <taxon>Zasmidium</taxon>
    </lineage>
</organism>
<gene>
    <name evidence="5" type="ORF">M409DRAFT_56979</name>
</gene>
<evidence type="ECO:0000256" key="2">
    <source>
        <dbReference type="ARBA" id="ARBA00010849"/>
    </source>
</evidence>
<keyword evidence="3" id="KW-0539">Nucleus</keyword>
<dbReference type="GO" id="GO:0005634">
    <property type="term" value="C:nucleus"/>
    <property type="evidence" value="ECO:0007669"/>
    <property type="project" value="UniProtKB-SubCell"/>
</dbReference>